<dbReference type="PROSITE" id="PS52035">
    <property type="entry name" value="PEPTIDASE_M14"/>
    <property type="match status" value="1"/>
</dbReference>
<organism evidence="18 19">
    <name type="scientific">Pseudomassariella vexata</name>
    <dbReference type="NCBI Taxonomy" id="1141098"/>
    <lineage>
        <taxon>Eukaryota</taxon>
        <taxon>Fungi</taxon>
        <taxon>Dikarya</taxon>
        <taxon>Ascomycota</taxon>
        <taxon>Pezizomycotina</taxon>
        <taxon>Sordariomycetes</taxon>
        <taxon>Xylariomycetidae</taxon>
        <taxon>Amphisphaeriales</taxon>
        <taxon>Pseudomassariaceae</taxon>
        <taxon>Pseudomassariella</taxon>
    </lineage>
</organism>
<evidence type="ECO:0000256" key="12">
    <source>
        <dbReference type="ARBA" id="ARBA00025210"/>
    </source>
</evidence>
<name>A0A1Y2EIY5_9PEZI</name>
<dbReference type="AlphaFoldDB" id="A0A1Y2EIY5"/>
<evidence type="ECO:0000256" key="5">
    <source>
        <dbReference type="ARBA" id="ARBA00022525"/>
    </source>
</evidence>
<keyword evidence="11" id="KW-0961">Cell wall biogenesis/degradation</keyword>
<protein>
    <recommendedName>
        <fullName evidence="13">Inactive metallocarboxypeptidase ECM14</fullName>
    </recommendedName>
    <alternativeName>
        <fullName evidence="14">Inactive metallocarboxypeptidase ecm14</fullName>
    </alternativeName>
</protein>
<dbReference type="PROSITE" id="PS00132">
    <property type="entry name" value="CARBOXYPEPT_ZN_1"/>
    <property type="match status" value="1"/>
</dbReference>
<dbReference type="GO" id="GO:0004181">
    <property type="term" value="F:metallocarboxypeptidase activity"/>
    <property type="evidence" value="ECO:0007669"/>
    <property type="project" value="InterPro"/>
</dbReference>
<dbReference type="CDD" id="cd03860">
    <property type="entry name" value="M14_CP_A-B_like"/>
    <property type="match status" value="1"/>
</dbReference>
<dbReference type="FunFam" id="3.40.630.10:FF:000060">
    <property type="entry name" value="Putative metallocarboxypeptidase ecm14"/>
    <property type="match status" value="1"/>
</dbReference>
<comment type="similarity">
    <text evidence="4 15">Belongs to the peptidase M14 family.</text>
</comment>
<keyword evidence="7" id="KW-0479">Metal-binding</keyword>
<dbReference type="Gene3D" id="3.40.630.10">
    <property type="entry name" value="Zn peptidases"/>
    <property type="match status" value="1"/>
</dbReference>
<proteinExistence type="inferred from homology"/>
<evidence type="ECO:0000256" key="10">
    <source>
        <dbReference type="ARBA" id="ARBA00023157"/>
    </source>
</evidence>
<comment type="function">
    <text evidence="12">Inactive carboxypeptidase that may play a role in cell wall organization and biogenesis.</text>
</comment>
<sequence length="511" mass="57957">MRCSSRLFLLAALLLLRHQSSAAGLHQAAHHGTTSHASLWGQRRYEDQVVLRFNVSTVEHEAALRKAVDQMLLDVWDFTINYTDIRLPNRRIRPFLSLLPEPLRTEHSILIHDVARAVAATYPSTYKGDTEFESAMRERGITPKTVQWKSGRRRHDVDDLFFKDYQRLAVISTWMSLMDNMFRGRGLVQMFNVGQSYEGKAIPALRVGMRPAKPTKEPRKTILITGGLHAREWIGVSSVNFLAWSFISAYGDDDLATKILHEFDFVFVPVLNPDGYEYTWNVDRLWRKSRQRTSMHYCPGFDLDHAFGYQWDGSEHQSDPCSESYGGDEPFQAIEASQLAQWALNETTQNNVNFVAYVDLHSYSQQILWPYAYSCSASVPNLENMQEVAMSIAKYMRLVSGEHYTVSSACEGAVTSDSSVRRLEASGGSSIDYFFHDLGAKYSYQIKLRDTGSYGFLLPNDGIVPTGEEVFSAMKGFGDYLLGNNGIERSYPAAITPGQEEQHVMQQTWKA</sequence>
<feature type="chain" id="PRO_5013028231" description="Inactive metallocarboxypeptidase ECM14" evidence="16">
    <location>
        <begin position="23"/>
        <end position="511"/>
    </location>
</feature>
<evidence type="ECO:0000256" key="4">
    <source>
        <dbReference type="ARBA" id="ARBA00005988"/>
    </source>
</evidence>
<evidence type="ECO:0000313" key="19">
    <source>
        <dbReference type="Proteomes" id="UP000193689"/>
    </source>
</evidence>
<feature type="domain" description="Peptidase M14" evidence="17">
    <location>
        <begin position="164"/>
        <end position="481"/>
    </location>
</feature>
<dbReference type="RefSeq" id="XP_040721140.1">
    <property type="nucleotide sequence ID" value="XM_040861669.1"/>
</dbReference>
<dbReference type="Proteomes" id="UP000193689">
    <property type="component" value="Unassembled WGS sequence"/>
</dbReference>
<evidence type="ECO:0000256" key="13">
    <source>
        <dbReference type="ARBA" id="ARBA00026187"/>
    </source>
</evidence>
<dbReference type="STRING" id="1141098.A0A1Y2EIY5"/>
<keyword evidence="6" id="KW-0926">Vacuole</keyword>
<gene>
    <name evidence="18" type="ORF">BCR38DRAFT_454051</name>
</gene>
<dbReference type="GeneID" id="63777881"/>
<comment type="caution">
    <text evidence="15">Lacks conserved residue(s) required for the propagation of feature annotation.</text>
</comment>
<evidence type="ECO:0000256" key="3">
    <source>
        <dbReference type="ARBA" id="ARBA00004613"/>
    </source>
</evidence>
<dbReference type="EMBL" id="MCFJ01000001">
    <property type="protein sequence ID" value="ORY71548.1"/>
    <property type="molecule type" value="Genomic_DNA"/>
</dbReference>
<dbReference type="SMART" id="SM00631">
    <property type="entry name" value="Zn_pept"/>
    <property type="match status" value="1"/>
</dbReference>
<comment type="subcellular location">
    <subcellularLocation>
        <location evidence="3">Secreted</location>
    </subcellularLocation>
    <subcellularLocation>
        <location evidence="2">Vacuole</location>
    </subcellularLocation>
</comment>
<keyword evidence="19" id="KW-1185">Reference proteome</keyword>
<dbReference type="InterPro" id="IPR000834">
    <property type="entry name" value="Peptidase_M14"/>
</dbReference>
<dbReference type="GO" id="GO:0071555">
    <property type="term" value="P:cell wall organization"/>
    <property type="evidence" value="ECO:0007669"/>
    <property type="project" value="UniProtKB-KW"/>
</dbReference>
<dbReference type="GO" id="GO:0006508">
    <property type="term" value="P:proteolysis"/>
    <property type="evidence" value="ECO:0007669"/>
    <property type="project" value="InterPro"/>
</dbReference>
<evidence type="ECO:0000256" key="9">
    <source>
        <dbReference type="ARBA" id="ARBA00022833"/>
    </source>
</evidence>
<comment type="cofactor">
    <cofactor evidence="1">
        <name>Zn(2+)</name>
        <dbReference type="ChEBI" id="CHEBI:29105"/>
    </cofactor>
</comment>
<reference evidence="18 19" key="1">
    <citation type="submission" date="2016-07" db="EMBL/GenBank/DDBJ databases">
        <title>Pervasive Adenine N6-methylation of Active Genes in Fungi.</title>
        <authorList>
            <consortium name="DOE Joint Genome Institute"/>
            <person name="Mondo S.J."/>
            <person name="Dannebaum R.O."/>
            <person name="Kuo R.C."/>
            <person name="Labutti K."/>
            <person name="Haridas S."/>
            <person name="Kuo A."/>
            <person name="Salamov A."/>
            <person name="Ahrendt S.R."/>
            <person name="Lipzen A."/>
            <person name="Sullivan W."/>
            <person name="Andreopoulos W.B."/>
            <person name="Clum A."/>
            <person name="Lindquist E."/>
            <person name="Daum C."/>
            <person name="Ramamoorthy G.K."/>
            <person name="Gryganskyi A."/>
            <person name="Culley D."/>
            <person name="Magnuson J.K."/>
            <person name="James T.Y."/>
            <person name="O'Malley M.A."/>
            <person name="Stajich J.E."/>
            <person name="Spatafora J.W."/>
            <person name="Visel A."/>
            <person name="Grigoriev I.V."/>
        </authorList>
    </citation>
    <scope>NUCLEOTIDE SEQUENCE [LARGE SCALE GENOMIC DNA]</scope>
    <source>
        <strain evidence="18 19">CBS 129021</strain>
    </source>
</reference>
<evidence type="ECO:0000256" key="16">
    <source>
        <dbReference type="SAM" id="SignalP"/>
    </source>
</evidence>
<dbReference type="PANTHER" id="PTHR11705:SF147">
    <property type="entry name" value="INACTIVE METALLOCARBOXYPEPTIDASE ECM14"/>
    <property type="match status" value="1"/>
</dbReference>
<dbReference type="SUPFAM" id="SSF53187">
    <property type="entry name" value="Zn-dependent exopeptidases"/>
    <property type="match status" value="1"/>
</dbReference>
<dbReference type="PRINTS" id="PR00765">
    <property type="entry name" value="CRBOXYPTASEA"/>
</dbReference>
<keyword evidence="5" id="KW-0964">Secreted</keyword>
<dbReference type="OrthoDB" id="3626597at2759"/>
<dbReference type="InterPro" id="IPR057246">
    <property type="entry name" value="CARBOXYPEPT_ZN_1"/>
</dbReference>
<dbReference type="SUPFAM" id="SSF54897">
    <property type="entry name" value="Protease propeptides/inhibitors"/>
    <property type="match status" value="1"/>
</dbReference>
<dbReference type="PANTHER" id="PTHR11705">
    <property type="entry name" value="PROTEASE FAMILY M14 CARBOXYPEPTIDASE A,B"/>
    <property type="match status" value="1"/>
</dbReference>
<feature type="signal peptide" evidence="16">
    <location>
        <begin position="1"/>
        <end position="22"/>
    </location>
</feature>
<dbReference type="FunCoup" id="A0A1Y2EIY5">
    <property type="interactions" value="819"/>
</dbReference>
<accession>A0A1Y2EIY5</accession>
<evidence type="ECO:0000256" key="14">
    <source>
        <dbReference type="ARBA" id="ARBA00026213"/>
    </source>
</evidence>
<comment type="caution">
    <text evidence="18">The sequence shown here is derived from an EMBL/GenBank/DDBJ whole genome shotgun (WGS) entry which is preliminary data.</text>
</comment>
<evidence type="ECO:0000256" key="6">
    <source>
        <dbReference type="ARBA" id="ARBA00022554"/>
    </source>
</evidence>
<evidence type="ECO:0000256" key="8">
    <source>
        <dbReference type="ARBA" id="ARBA00022729"/>
    </source>
</evidence>
<dbReference type="InParanoid" id="A0A1Y2EIY5"/>
<evidence type="ECO:0000313" key="18">
    <source>
        <dbReference type="EMBL" id="ORY71548.1"/>
    </source>
</evidence>
<dbReference type="GO" id="GO:0005576">
    <property type="term" value="C:extracellular region"/>
    <property type="evidence" value="ECO:0007669"/>
    <property type="project" value="UniProtKB-SubCell"/>
</dbReference>
<keyword evidence="9" id="KW-0862">Zinc</keyword>
<evidence type="ECO:0000256" key="1">
    <source>
        <dbReference type="ARBA" id="ARBA00001947"/>
    </source>
</evidence>
<evidence type="ECO:0000259" key="17">
    <source>
        <dbReference type="PROSITE" id="PS52035"/>
    </source>
</evidence>
<dbReference type="Pfam" id="PF00246">
    <property type="entry name" value="Peptidase_M14"/>
    <property type="match status" value="1"/>
</dbReference>
<evidence type="ECO:0000256" key="15">
    <source>
        <dbReference type="PROSITE-ProRule" id="PRU01379"/>
    </source>
</evidence>
<dbReference type="GO" id="GO:0005773">
    <property type="term" value="C:vacuole"/>
    <property type="evidence" value="ECO:0007669"/>
    <property type="project" value="UniProtKB-SubCell"/>
</dbReference>
<dbReference type="GO" id="GO:0008270">
    <property type="term" value="F:zinc ion binding"/>
    <property type="evidence" value="ECO:0007669"/>
    <property type="project" value="InterPro"/>
</dbReference>
<keyword evidence="10" id="KW-1015">Disulfide bond</keyword>
<evidence type="ECO:0000256" key="11">
    <source>
        <dbReference type="ARBA" id="ARBA00023316"/>
    </source>
</evidence>
<evidence type="ECO:0000256" key="7">
    <source>
        <dbReference type="ARBA" id="ARBA00022723"/>
    </source>
</evidence>
<keyword evidence="8 16" id="KW-0732">Signal</keyword>
<evidence type="ECO:0000256" key="2">
    <source>
        <dbReference type="ARBA" id="ARBA00004116"/>
    </source>
</evidence>